<evidence type="ECO:0000313" key="2">
    <source>
        <dbReference type="EMBL" id="ABG62507.1"/>
    </source>
</evidence>
<organism evidence="2">
    <name type="scientific">Chelativorans sp. (strain BNC1)</name>
    <dbReference type="NCBI Taxonomy" id="266779"/>
    <lineage>
        <taxon>Bacteria</taxon>
        <taxon>Pseudomonadati</taxon>
        <taxon>Pseudomonadota</taxon>
        <taxon>Alphaproteobacteria</taxon>
        <taxon>Hyphomicrobiales</taxon>
        <taxon>Phyllobacteriaceae</taxon>
        <taxon>Chelativorans</taxon>
    </lineage>
</organism>
<sequence precursor="true">MRNFRASLFAAFVAMPPHAAADDAVQKEDPAAAFEMPAAEEVVKADGLPPVGKWMIDPNGHLASWLGASYEGKQLQEPINVIIVDRLSTSPEEAKTQLVQAAASAGYPSRKGHSNGYSGFIGDRFYSQLPEEKDHAFSNAPYEFDNNHGRIFGPHSYDDAYVFIGAFSRERIVAFAKLKHQYASFDRARDDFSQSLDRATRYKISGFVDMGNAIVGNAHLTTGDHDGQAVLIERSE</sequence>
<reference evidence="2" key="1">
    <citation type="submission" date="2006-06" db="EMBL/GenBank/DDBJ databases">
        <title>Complete sequence of chromosome of Chelativorans sp. BNC1.</title>
        <authorList>
            <consortium name="US DOE Joint Genome Institute"/>
            <person name="Copeland A."/>
            <person name="Lucas S."/>
            <person name="Lapidus A."/>
            <person name="Barry K."/>
            <person name="Detter J.C."/>
            <person name="Glavina del Rio T."/>
            <person name="Hammon N."/>
            <person name="Israni S."/>
            <person name="Dalin E."/>
            <person name="Tice H."/>
            <person name="Pitluck S."/>
            <person name="Chertkov O."/>
            <person name="Brettin T."/>
            <person name="Bruce D."/>
            <person name="Han C."/>
            <person name="Tapia R."/>
            <person name="Gilna P."/>
            <person name="Schmutz J."/>
            <person name="Larimer F."/>
            <person name="Land M."/>
            <person name="Hauser L."/>
            <person name="Kyrpides N."/>
            <person name="Mikhailova N."/>
            <person name="Richardson P."/>
        </authorList>
    </citation>
    <scope>NUCLEOTIDE SEQUENCE</scope>
    <source>
        <strain evidence="2">BNC1</strain>
    </source>
</reference>
<dbReference type="HOGENOM" id="CLU_1218429_0_0_5"/>
<dbReference type="AlphaFoldDB" id="Q11JB8"/>
<name>Q11JB8_CHESB</name>
<evidence type="ECO:0000256" key="1">
    <source>
        <dbReference type="SAM" id="SignalP"/>
    </source>
</evidence>
<feature type="chain" id="PRO_5004180397" evidence="1">
    <location>
        <begin position="22"/>
        <end position="236"/>
    </location>
</feature>
<dbReference type="EMBL" id="CP000390">
    <property type="protein sequence ID" value="ABG62507.1"/>
    <property type="molecule type" value="Genomic_DNA"/>
</dbReference>
<feature type="signal peptide" evidence="1">
    <location>
        <begin position="1"/>
        <end position="21"/>
    </location>
</feature>
<dbReference type="OrthoDB" id="8017431at2"/>
<proteinExistence type="predicted"/>
<protein>
    <submittedName>
        <fullName evidence="2">Uncharacterized protein</fullName>
    </submittedName>
</protein>
<gene>
    <name evidence="2" type="ordered locus">Meso_1111</name>
</gene>
<dbReference type="eggNOG" id="ENOG5032RG3">
    <property type="taxonomic scope" value="Bacteria"/>
</dbReference>
<keyword evidence="1" id="KW-0732">Signal</keyword>
<accession>Q11JB8</accession>
<dbReference type="KEGG" id="mes:Meso_1111"/>
<dbReference type="STRING" id="266779.Meso_1111"/>